<protein>
    <submittedName>
        <fullName evidence="1">Uncharacterized protein</fullName>
    </submittedName>
</protein>
<dbReference type="OrthoDB" id="1778378at2"/>
<dbReference type="STRING" id="485917.Phep_0562"/>
<evidence type="ECO:0000313" key="2">
    <source>
        <dbReference type="Proteomes" id="UP000000852"/>
    </source>
</evidence>
<dbReference type="AlphaFoldDB" id="C6Y0M4"/>
<dbReference type="RefSeq" id="WP_012780738.1">
    <property type="nucleotide sequence ID" value="NC_013061.1"/>
</dbReference>
<reference evidence="1 2" key="1">
    <citation type="journal article" date="2009" name="Stand. Genomic Sci.">
        <title>Complete genome sequence of Pedobacter heparinus type strain (HIM 762-3).</title>
        <authorList>
            <person name="Han C."/>
            <person name="Spring S."/>
            <person name="Lapidus A."/>
            <person name="Del Rio T.G."/>
            <person name="Tice H."/>
            <person name="Copeland A."/>
            <person name="Cheng J.F."/>
            <person name="Lucas S."/>
            <person name="Chen F."/>
            <person name="Nolan M."/>
            <person name="Bruce D."/>
            <person name="Goodwin L."/>
            <person name="Pitluck S."/>
            <person name="Ivanova N."/>
            <person name="Mavromatis K."/>
            <person name="Mikhailova N."/>
            <person name="Pati A."/>
            <person name="Chen A."/>
            <person name="Palaniappan K."/>
            <person name="Land M."/>
            <person name="Hauser L."/>
            <person name="Chang Y.J."/>
            <person name="Jeffries C.C."/>
            <person name="Saunders E."/>
            <person name="Chertkov O."/>
            <person name="Brettin T."/>
            <person name="Goker M."/>
            <person name="Rohde M."/>
            <person name="Bristow J."/>
            <person name="Eisen J.A."/>
            <person name="Markowitz V."/>
            <person name="Hugenholtz P."/>
            <person name="Kyrpides N.C."/>
            <person name="Klenk H.P."/>
            <person name="Detter J.C."/>
        </authorList>
    </citation>
    <scope>NUCLEOTIDE SEQUENCE [LARGE SCALE GENOMIC DNA]</scope>
    <source>
        <strain evidence="2">ATCC 13125 / DSM 2366 / CIP 104194 / JCM 7457 / NBRC 12017 / NCIMB 9290 / NRRL B-14731 / HIM 762-3</strain>
    </source>
</reference>
<evidence type="ECO:0000313" key="1">
    <source>
        <dbReference type="EMBL" id="ACU02785.1"/>
    </source>
</evidence>
<sequence length="372" mass="42841">MQLLVIGDAFSPYTVAFSRFLKQHSPIITIDIINTRHNVSDIDLTDHIRGAYDQFYPGQSISAITSQINEKICQYDVICLHGFWDVVLSIYERLNHKDLFTVGVIWGSDFYRRNHDTMPLSGIFDRCDRVLVQTDEMEADLLKVYPLLPKKIRKCLFGIEPLESLTAMSGISSAKAKRSLGLASDSFVLTCGYNASPFQNHTAIIDQLTAIISRLPANHVLIFPFTYQKDTRYMSLIENVMKKSPLTYYFIEDFMDSEQVSLLCLATDIFIQVQTTDALSASMREHLFAKSIVITGGWLPYQILVRNGFYFETIDELNSLGTTITGILDNYTEVKRKVELYNTPDKFEQYRWPKVIQPWYEAFLEYQTEKRD</sequence>
<dbReference type="HOGENOM" id="CLU_713096_0_0_10"/>
<organism evidence="1 2">
    <name type="scientific">Pedobacter heparinus (strain ATCC 13125 / DSM 2366 / CIP 104194 / JCM 7457 / NBRC 12017 / NCIMB 9290 / NRRL B-14731 / HIM 762-3)</name>
    <dbReference type="NCBI Taxonomy" id="485917"/>
    <lineage>
        <taxon>Bacteria</taxon>
        <taxon>Pseudomonadati</taxon>
        <taxon>Bacteroidota</taxon>
        <taxon>Sphingobacteriia</taxon>
        <taxon>Sphingobacteriales</taxon>
        <taxon>Sphingobacteriaceae</taxon>
        <taxon>Pedobacter</taxon>
    </lineage>
</organism>
<dbReference type="KEGG" id="phe:Phep_0562"/>
<proteinExistence type="predicted"/>
<dbReference type="Proteomes" id="UP000000852">
    <property type="component" value="Chromosome"/>
</dbReference>
<keyword evidence="2" id="KW-1185">Reference proteome</keyword>
<dbReference type="Gene3D" id="3.40.50.2000">
    <property type="entry name" value="Glycogen Phosphorylase B"/>
    <property type="match status" value="2"/>
</dbReference>
<dbReference type="EMBL" id="CP001681">
    <property type="protein sequence ID" value="ACU02785.1"/>
    <property type="molecule type" value="Genomic_DNA"/>
</dbReference>
<dbReference type="SUPFAM" id="SSF53756">
    <property type="entry name" value="UDP-Glycosyltransferase/glycogen phosphorylase"/>
    <property type="match status" value="1"/>
</dbReference>
<gene>
    <name evidence="1" type="ordered locus">Phep_0562</name>
</gene>
<accession>C6Y0M4</accession>
<dbReference type="eggNOG" id="COG0438">
    <property type="taxonomic scope" value="Bacteria"/>
</dbReference>
<name>C6Y0M4_PEDHD</name>